<evidence type="ECO:0000256" key="6">
    <source>
        <dbReference type="PIRNR" id="PIRNR005651"/>
    </source>
</evidence>
<comment type="similarity">
    <text evidence="2 6">Belongs to the band 7/mec-2 family. HflC subfamily.</text>
</comment>
<dbReference type="PANTHER" id="PTHR42911:SF1">
    <property type="entry name" value="MODULATOR OF FTSH PROTEASE HFLC"/>
    <property type="match status" value="1"/>
</dbReference>
<evidence type="ECO:0000256" key="3">
    <source>
        <dbReference type="ARBA" id="ARBA00022692"/>
    </source>
</evidence>
<protein>
    <recommendedName>
        <fullName evidence="6">Protein HflC</fullName>
    </recommendedName>
</protein>
<dbReference type="AlphaFoldDB" id="A0A4Z0F886"/>
<evidence type="ECO:0000256" key="2">
    <source>
        <dbReference type="ARBA" id="ARBA00007862"/>
    </source>
</evidence>
<accession>A0A4Z0F886</accession>
<evidence type="ECO:0000256" key="1">
    <source>
        <dbReference type="ARBA" id="ARBA00004167"/>
    </source>
</evidence>
<evidence type="ECO:0000313" key="9">
    <source>
        <dbReference type="Proteomes" id="UP000297890"/>
    </source>
</evidence>
<keyword evidence="9" id="KW-1185">Reference proteome</keyword>
<keyword evidence="5" id="KW-0472">Membrane</keyword>
<evidence type="ECO:0000256" key="5">
    <source>
        <dbReference type="ARBA" id="ARBA00023136"/>
    </source>
</evidence>
<dbReference type="GO" id="GO:0016020">
    <property type="term" value="C:membrane"/>
    <property type="evidence" value="ECO:0007669"/>
    <property type="project" value="UniProtKB-SubCell"/>
</dbReference>
<evidence type="ECO:0000259" key="7">
    <source>
        <dbReference type="SMART" id="SM00244"/>
    </source>
</evidence>
<dbReference type="Pfam" id="PF01145">
    <property type="entry name" value="Band_7"/>
    <property type="match status" value="1"/>
</dbReference>
<dbReference type="CDD" id="cd03405">
    <property type="entry name" value="SPFH_HflC"/>
    <property type="match status" value="1"/>
</dbReference>
<feature type="domain" description="Band 7" evidence="7">
    <location>
        <begin position="21"/>
        <end position="184"/>
    </location>
</feature>
<name>A0A4Z0F886_9GAMM</name>
<dbReference type="InterPro" id="IPR036013">
    <property type="entry name" value="Band_7/SPFH_dom_sf"/>
</dbReference>
<dbReference type="EMBL" id="SRIO01000013">
    <property type="protein sequence ID" value="TFZ81991.1"/>
    <property type="molecule type" value="Genomic_DNA"/>
</dbReference>
<dbReference type="SMART" id="SM00244">
    <property type="entry name" value="PHB"/>
    <property type="match status" value="1"/>
</dbReference>
<dbReference type="PANTHER" id="PTHR42911">
    <property type="entry name" value="MODULATOR OF FTSH PROTEASE HFLC"/>
    <property type="match status" value="1"/>
</dbReference>
<dbReference type="OrthoDB" id="9812991at2"/>
<keyword evidence="8" id="KW-0645">Protease</keyword>
<dbReference type="GO" id="GO:0008233">
    <property type="term" value="F:peptidase activity"/>
    <property type="evidence" value="ECO:0007669"/>
    <property type="project" value="UniProtKB-KW"/>
</dbReference>
<dbReference type="InterPro" id="IPR001107">
    <property type="entry name" value="Band_7"/>
</dbReference>
<dbReference type="Proteomes" id="UP000297890">
    <property type="component" value="Unassembled WGS sequence"/>
</dbReference>
<dbReference type="InterPro" id="IPR001972">
    <property type="entry name" value="Stomatin_HflK_fam"/>
</dbReference>
<dbReference type="PRINTS" id="PR00721">
    <property type="entry name" value="STOMATIN"/>
</dbReference>
<proteinExistence type="inferred from homology"/>
<reference evidence="8 9" key="1">
    <citation type="journal article" date="2019" name="ISME J.">
        <title>Candidatus Macondimonas diazotrophica, a novel gammaproteobacterial genus dominating crude-oil-contaminated coastal sediments.</title>
        <authorList>
            <person name="Karthikeyan S."/>
            <person name="Konstantinidis K."/>
        </authorList>
    </citation>
    <scope>NUCLEOTIDE SEQUENCE [LARGE SCALE GENOMIC DNA]</scope>
    <source>
        <strain evidence="8 9">KTK01</strain>
    </source>
</reference>
<keyword evidence="4" id="KW-1133">Transmembrane helix</keyword>
<dbReference type="GO" id="GO:0006508">
    <property type="term" value="P:proteolysis"/>
    <property type="evidence" value="ECO:0007669"/>
    <property type="project" value="UniProtKB-KW"/>
</dbReference>
<dbReference type="SUPFAM" id="SSF117892">
    <property type="entry name" value="Band 7/SPFH domain"/>
    <property type="match status" value="1"/>
</dbReference>
<keyword evidence="3" id="KW-0812">Transmembrane</keyword>
<comment type="function">
    <text evidence="6">HflC and HflK could regulate a protease.</text>
</comment>
<organism evidence="8 9">
    <name type="scientific">Candidatus Macondimonas diazotrophica</name>
    <dbReference type="NCBI Taxonomy" id="2305248"/>
    <lineage>
        <taxon>Bacteria</taxon>
        <taxon>Pseudomonadati</taxon>
        <taxon>Pseudomonadota</taxon>
        <taxon>Gammaproteobacteria</taxon>
        <taxon>Chromatiales</taxon>
        <taxon>Ectothiorhodospiraceae</taxon>
        <taxon>Candidatus Macondimonas</taxon>
    </lineage>
</organism>
<dbReference type="Gene3D" id="3.30.479.30">
    <property type="entry name" value="Band 7 domain"/>
    <property type="match status" value="1"/>
</dbReference>
<dbReference type="InterPro" id="IPR010200">
    <property type="entry name" value="HflC"/>
</dbReference>
<gene>
    <name evidence="8" type="ORF">E4680_10050</name>
</gene>
<comment type="caution">
    <text evidence="8">The sequence shown here is derived from an EMBL/GenBank/DDBJ whole genome shotgun (WGS) entry which is preliminary data.</text>
</comment>
<keyword evidence="8" id="KW-0378">Hydrolase</keyword>
<evidence type="ECO:0000256" key="4">
    <source>
        <dbReference type="ARBA" id="ARBA00022989"/>
    </source>
</evidence>
<evidence type="ECO:0000313" key="8">
    <source>
        <dbReference type="EMBL" id="TFZ81991.1"/>
    </source>
</evidence>
<dbReference type="PIRSF" id="PIRSF005651">
    <property type="entry name" value="HflC"/>
    <property type="match status" value="1"/>
</dbReference>
<sequence length="296" mass="33256">MRGLGMTAGAIVLLALLMGSSAFYIVDIRDRAILLRLGEMVETNVSPGLHLKVPLIDSARIFDGRLQTLDIPPERFLTQEKKNLIVDFYVKWRIDDVARYYRATGGNEFVAAQRLEQIVKDGLRSEFGRRTVQEAVSGDRANLVETMTTLATRQSSELGIEVKEVRIKRMDLPNEVSSSVFARMEAERARTARELRAEGGEAAEAVRAEADRQREVMLAEAYRDAERLRGEGDRLAAEVFAEAHRTAPEFYAFYRSLQAYRQAFAEGDTTMVLSTEEGFFDYFRSLSKAPASPAGR</sequence>
<comment type="subcellular location">
    <subcellularLocation>
        <location evidence="1">Membrane</location>
        <topology evidence="1">Single-pass membrane protein</topology>
    </subcellularLocation>
</comment>